<evidence type="ECO:0000313" key="2">
    <source>
        <dbReference type="EMBL" id="KAF0031309.1"/>
    </source>
</evidence>
<dbReference type="EMBL" id="VEVO01000014">
    <property type="protein sequence ID" value="KAF0031309.1"/>
    <property type="molecule type" value="Genomic_DNA"/>
</dbReference>
<gene>
    <name evidence="2" type="ORF">F2P81_015864</name>
</gene>
<accession>A0A6A4SFP4</accession>
<feature type="region of interest" description="Disordered" evidence="1">
    <location>
        <begin position="1"/>
        <end position="25"/>
    </location>
</feature>
<comment type="caution">
    <text evidence="2">The sequence shown here is derived from an EMBL/GenBank/DDBJ whole genome shotgun (WGS) entry which is preliminary data.</text>
</comment>
<dbReference type="Proteomes" id="UP000438429">
    <property type="component" value="Unassembled WGS sequence"/>
</dbReference>
<protein>
    <submittedName>
        <fullName evidence="2">Uncharacterized protein</fullName>
    </submittedName>
</protein>
<reference evidence="2 3" key="1">
    <citation type="submission" date="2019-06" db="EMBL/GenBank/DDBJ databases">
        <title>Draft genomes of female and male turbot (Scophthalmus maximus).</title>
        <authorList>
            <person name="Xu H."/>
            <person name="Xu X.-W."/>
            <person name="Shao C."/>
            <person name="Chen S."/>
        </authorList>
    </citation>
    <scope>NUCLEOTIDE SEQUENCE [LARGE SCALE GENOMIC DNA]</scope>
    <source>
        <strain evidence="2">Ysfricsl-2016a</strain>
        <tissue evidence="2">Blood</tissue>
    </source>
</reference>
<name>A0A6A4SFP4_SCOMX</name>
<sequence length="75" mass="8635">MSELVSVSTGREVGSKRINNKRRQQTSCRFSTLIMKRPSDVLQEHAELRSVFSSLNQQLKKRATTSLMKMNMMNC</sequence>
<evidence type="ECO:0000256" key="1">
    <source>
        <dbReference type="SAM" id="MobiDB-lite"/>
    </source>
</evidence>
<dbReference type="AlphaFoldDB" id="A0A6A4SFP4"/>
<evidence type="ECO:0000313" key="3">
    <source>
        <dbReference type="Proteomes" id="UP000438429"/>
    </source>
</evidence>
<proteinExistence type="predicted"/>
<organism evidence="2 3">
    <name type="scientific">Scophthalmus maximus</name>
    <name type="common">Turbot</name>
    <name type="synonym">Psetta maxima</name>
    <dbReference type="NCBI Taxonomy" id="52904"/>
    <lineage>
        <taxon>Eukaryota</taxon>
        <taxon>Metazoa</taxon>
        <taxon>Chordata</taxon>
        <taxon>Craniata</taxon>
        <taxon>Vertebrata</taxon>
        <taxon>Euteleostomi</taxon>
        <taxon>Actinopterygii</taxon>
        <taxon>Neopterygii</taxon>
        <taxon>Teleostei</taxon>
        <taxon>Neoteleostei</taxon>
        <taxon>Acanthomorphata</taxon>
        <taxon>Carangaria</taxon>
        <taxon>Pleuronectiformes</taxon>
        <taxon>Pleuronectoidei</taxon>
        <taxon>Scophthalmidae</taxon>
        <taxon>Scophthalmus</taxon>
    </lineage>
</organism>